<dbReference type="AlphaFoldDB" id="A0A914C804"/>
<organism evidence="1 2">
    <name type="scientific">Acrobeloides nanus</name>
    <dbReference type="NCBI Taxonomy" id="290746"/>
    <lineage>
        <taxon>Eukaryota</taxon>
        <taxon>Metazoa</taxon>
        <taxon>Ecdysozoa</taxon>
        <taxon>Nematoda</taxon>
        <taxon>Chromadorea</taxon>
        <taxon>Rhabditida</taxon>
        <taxon>Tylenchina</taxon>
        <taxon>Cephalobomorpha</taxon>
        <taxon>Cephaloboidea</taxon>
        <taxon>Cephalobidae</taxon>
        <taxon>Acrobeloides</taxon>
    </lineage>
</organism>
<proteinExistence type="predicted"/>
<dbReference type="Proteomes" id="UP000887540">
    <property type="component" value="Unplaced"/>
</dbReference>
<evidence type="ECO:0000313" key="1">
    <source>
        <dbReference type="Proteomes" id="UP000887540"/>
    </source>
</evidence>
<sequence>MAKNKKEPGFTFKTAYDYAMINQATWTPMIGMVMSSNNDVSEDIKQARQAKLVLRSKFALEDAVKKLEVLQPSWIPSVEVNGA</sequence>
<accession>A0A914C804</accession>
<keyword evidence="1" id="KW-1185">Reference proteome</keyword>
<dbReference type="WBParaSite" id="ACRNAN_Path_54.g203.t1">
    <property type="protein sequence ID" value="ACRNAN_Path_54.g203.t1"/>
    <property type="gene ID" value="ACRNAN_Path_54.g203"/>
</dbReference>
<protein>
    <submittedName>
        <fullName evidence="2">Uncharacterized protein</fullName>
    </submittedName>
</protein>
<name>A0A914C804_9BILA</name>
<reference evidence="2" key="1">
    <citation type="submission" date="2022-11" db="UniProtKB">
        <authorList>
            <consortium name="WormBaseParasite"/>
        </authorList>
    </citation>
    <scope>IDENTIFICATION</scope>
</reference>
<evidence type="ECO:0000313" key="2">
    <source>
        <dbReference type="WBParaSite" id="ACRNAN_Path_54.g203.t1"/>
    </source>
</evidence>